<dbReference type="GO" id="GO:0008233">
    <property type="term" value="F:peptidase activity"/>
    <property type="evidence" value="ECO:0007669"/>
    <property type="project" value="UniProtKB-KW"/>
</dbReference>
<evidence type="ECO:0000256" key="3">
    <source>
        <dbReference type="ARBA" id="ARBA00022801"/>
    </source>
</evidence>
<dbReference type="Proteomes" id="UP000494183">
    <property type="component" value="Unassembled WGS sequence"/>
</dbReference>
<dbReference type="PANTHER" id="PTHR43270:SF12">
    <property type="entry name" value="SUCCINYL-DIAMINOPIMELATE DESUCCINYLASE"/>
    <property type="match status" value="1"/>
</dbReference>
<dbReference type="Gene3D" id="3.30.70.360">
    <property type="match status" value="1"/>
</dbReference>
<accession>A0A6S7F3L8</accession>
<dbReference type="GO" id="GO:0046872">
    <property type="term" value="F:metal ion binding"/>
    <property type="evidence" value="ECO:0007669"/>
    <property type="project" value="UniProtKB-KW"/>
</dbReference>
<proteinExistence type="predicted"/>
<dbReference type="PANTHER" id="PTHR43270">
    <property type="entry name" value="BETA-ALA-HIS DIPEPTIDASE"/>
    <property type="match status" value="1"/>
</dbReference>
<keyword evidence="2" id="KW-0479">Metal-binding</keyword>
<dbReference type="NCBIfam" id="NF005478">
    <property type="entry name" value="PRK07079.1"/>
    <property type="match status" value="1"/>
</dbReference>
<reference evidence="5 6" key="1">
    <citation type="submission" date="2020-04" db="EMBL/GenBank/DDBJ databases">
        <authorList>
            <person name="De Canck E."/>
        </authorList>
    </citation>
    <scope>NUCLEOTIDE SEQUENCE [LARGE SCALE GENOMIC DNA]</scope>
    <source>
        <strain evidence="5 6">LMG 6000</strain>
    </source>
</reference>
<dbReference type="Gene3D" id="3.40.630.10">
    <property type="entry name" value="Zn peptidases"/>
    <property type="match status" value="1"/>
</dbReference>
<dbReference type="OrthoDB" id="9761532at2"/>
<evidence type="ECO:0000256" key="1">
    <source>
        <dbReference type="ARBA" id="ARBA00022670"/>
    </source>
</evidence>
<dbReference type="GO" id="GO:0009014">
    <property type="term" value="F:succinyl-diaminopimelate desuccinylase activity"/>
    <property type="evidence" value="ECO:0007669"/>
    <property type="project" value="UniProtKB-EC"/>
</dbReference>
<evidence type="ECO:0000313" key="5">
    <source>
        <dbReference type="EMBL" id="CAB3929866.1"/>
    </source>
</evidence>
<dbReference type="InterPro" id="IPR051458">
    <property type="entry name" value="Cyt/Met_Dipeptidase"/>
</dbReference>
<keyword evidence="6" id="KW-1185">Reference proteome</keyword>
<dbReference type="EC" id="3.5.1.18" evidence="5"/>
<dbReference type="SUPFAM" id="SSF53187">
    <property type="entry name" value="Zn-dependent exopeptidases"/>
    <property type="match status" value="1"/>
</dbReference>
<dbReference type="Pfam" id="PF01546">
    <property type="entry name" value="Peptidase_M20"/>
    <property type="match status" value="1"/>
</dbReference>
<dbReference type="InterPro" id="IPR011650">
    <property type="entry name" value="Peptidase_M20_dimer"/>
</dbReference>
<protein>
    <submittedName>
        <fullName evidence="5">Succinyl-diaminopimelate desuccinylase</fullName>
        <ecNumber evidence="5">3.5.1.18</ecNumber>
    </submittedName>
</protein>
<keyword evidence="1" id="KW-0645">Protease</keyword>
<name>A0A6S7F3L8_9BURK</name>
<keyword evidence="3 5" id="KW-0378">Hydrolase</keyword>
<dbReference type="InterPro" id="IPR002933">
    <property type="entry name" value="Peptidase_M20"/>
</dbReference>
<dbReference type="AlphaFoldDB" id="A0A6S7F3L8"/>
<organism evidence="5 6">
    <name type="scientific">Achromobacter insolitus</name>
    <dbReference type="NCBI Taxonomy" id="217204"/>
    <lineage>
        <taxon>Bacteria</taxon>
        <taxon>Pseudomonadati</taxon>
        <taxon>Pseudomonadota</taxon>
        <taxon>Betaproteobacteria</taxon>
        <taxon>Burkholderiales</taxon>
        <taxon>Alcaligenaceae</taxon>
        <taxon>Achromobacter</taxon>
    </lineage>
</organism>
<evidence type="ECO:0000256" key="2">
    <source>
        <dbReference type="ARBA" id="ARBA00022723"/>
    </source>
</evidence>
<evidence type="ECO:0000313" key="6">
    <source>
        <dbReference type="Proteomes" id="UP000494183"/>
    </source>
</evidence>
<sequence>MTRAQAIAQAEQCFDSGAFRALLARRLAQPTESQNPDRAPELAAYLEADIRPAFEAMGFTCRTLTHPKALAPFLYAERIEDPALPTVLGYGHGDVIRGLEKEWKQGLSPWTLTESEGRWYGRGIADNKGQHTVNMEALRLVLETRGKLGFNTKYLIEMGEETGSMGLRELCEEHRALLAADLLIASDGPRLSAERPTLFLGARGSLNFDLSIEARAGGHHSGNWGGLISNPGIQLAHAIATLVSPTGQIRIPEWVPRELPDAVRRALADCQVDGGADGPDIEPWWGEPGLSPAERVFGWCSFEVLAYKTGNPDTPVNAIPPRAWARCQLRFVVGVDPDDLVPALRRHLDRQGFPMVKIALTRENMFRATRIDPDDAWVRWAVGSLERTSGAKTAVLPNLGGSLPNDIFTDVLGLRTIWVPHSYPGCSQHAPNEHLPPALLRQGLSLMTGLYWDLGAGGTPALER</sequence>
<dbReference type="EMBL" id="CADILH010000001">
    <property type="protein sequence ID" value="CAB3929866.1"/>
    <property type="molecule type" value="Genomic_DNA"/>
</dbReference>
<dbReference type="GO" id="GO:0006508">
    <property type="term" value="P:proteolysis"/>
    <property type="evidence" value="ECO:0007669"/>
    <property type="project" value="UniProtKB-KW"/>
</dbReference>
<dbReference type="RefSeq" id="WP_063639846.1">
    <property type="nucleotide sequence ID" value="NZ_CADILH010000001.1"/>
</dbReference>
<evidence type="ECO:0000259" key="4">
    <source>
        <dbReference type="Pfam" id="PF07687"/>
    </source>
</evidence>
<gene>
    <name evidence="5" type="primary">dapE_3</name>
    <name evidence="5" type="ORF">LMG6000_00919</name>
</gene>
<dbReference type="Pfam" id="PF07687">
    <property type="entry name" value="M20_dimer"/>
    <property type="match status" value="1"/>
</dbReference>
<feature type="domain" description="Peptidase M20 dimerisation" evidence="4">
    <location>
        <begin position="201"/>
        <end position="351"/>
    </location>
</feature>